<gene>
    <name evidence="1" type="ORF">PHAECO_LOCUS9603</name>
</gene>
<dbReference type="AlphaFoldDB" id="A0A9N9X462"/>
<dbReference type="Proteomes" id="UP001153737">
    <property type="component" value="Chromosome 5"/>
</dbReference>
<protein>
    <submittedName>
        <fullName evidence="1">Uncharacterized protein</fullName>
    </submittedName>
</protein>
<evidence type="ECO:0000313" key="2">
    <source>
        <dbReference type="Proteomes" id="UP001153737"/>
    </source>
</evidence>
<dbReference type="EMBL" id="OU896711">
    <property type="protein sequence ID" value="CAG9822179.1"/>
    <property type="molecule type" value="Genomic_DNA"/>
</dbReference>
<sequence length="354" mass="40750">MGGIGYLIIQKEVILLTMVKTVIPLNYKGWFKNRLRTFGGTIEDQSWVDFYEDKYPTLYTLSTLQSMMSANFTLRRSYYSILRGIAVSGETFINEVAKEIINLMREAEMHHFVLIDKYLFNQYRELSSTKPLSGLVKVHKKVLRKLGSYPEPDVMYLQILHNKDDLAELNRANFKTASIIATACARYEHTSFNAYYSDESPRAKELSERVMEYLELKNDLINIAAGESDFINMGEKELSINDEESLEMDKIIMPPPTTTKVFRKQNQSGDNNRYDGGETIIVLPSSSRKRENENNSKGTILRKRIRISQDISICNLPTTVKPPLQSPVEKFSLVTQESLKSKMEILQRKNKILK</sequence>
<dbReference type="OrthoDB" id="6778500at2759"/>
<proteinExistence type="predicted"/>
<keyword evidence="2" id="KW-1185">Reference proteome</keyword>
<name>A0A9N9X462_PHACE</name>
<reference evidence="1" key="2">
    <citation type="submission" date="2022-10" db="EMBL/GenBank/DDBJ databases">
        <authorList>
            <consortium name="ENA_rothamsted_submissions"/>
            <consortium name="culmorum"/>
            <person name="King R."/>
        </authorList>
    </citation>
    <scope>NUCLEOTIDE SEQUENCE</scope>
</reference>
<accession>A0A9N9X462</accession>
<reference evidence="1" key="1">
    <citation type="submission" date="2022-01" db="EMBL/GenBank/DDBJ databases">
        <authorList>
            <person name="King R."/>
        </authorList>
    </citation>
    <scope>NUCLEOTIDE SEQUENCE</scope>
</reference>
<evidence type="ECO:0000313" key="1">
    <source>
        <dbReference type="EMBL" id="CAG9822179.1"/>
    </source>
</evidence>
<organism evidence="1 2">
    <name type="scientific">Phaedon cochleariae</name>
    <name type="common">Mustard beetle</name>
    <dbReference type="NCBI Taxonomy" id="80249"/>
    <lineage>
        <taxon>Eukaryota</taxon>
        <taxon>Metazoa</taxon>
        <taxon>Ecdysozoa</taxon>
        <taxon>Arthropoda</taxon>
        <taxon>Hexapoda</taxon>
        <taxon>Insecta</taxon>
        <taxon>Pterygota</taxon>
        <taxon>Neoptera</taxon>
        <taxon>Endopterygota</taxon>
        <taxon>Coleoptera</taxon>
        <taxon>Polyphaga</taxon>
        <taxon>Cucujiformia</taxon>
        <taxon>Chrysomeloidea</taxon>
        <taxon>Chrysomelidae</taxon>
        <taxon>Chrysomelinae</taxon>
        <taxon>Chrysomelini</taxon>
        <taxon>Phaedon</taxon>
    </lineage>
</organism>